<dbReference type="RefSeq" id="WP_071655951.1">
    <property type="nucleotide sequence ID" value="NZ_MLCF01000031.1"/>
</dbReference>
<protein>
    <submittedName>
        <fullName evidence="2">Uncharacterized protein</fullName>
    </submittedName>
</protein>
<proteinExistence type="predicted"/>
<sequence>MTADAVIHRLPDHALAVAVDPDSQLADLAAELLRREGFTSIKAPGLFTAQDEADSYRLFDHAALALMSAKLTVSNAYLPDLAGTQLQVLTEIAITALGTASSRLLQAEHDAPVQQLIDDLATLQVWSASSGRQVVRAMSEGAVEASGAVLSGWLTAHGAVLELAGDALPNDPYVPAFARPAASMPLTDAALLVRNLHALAASPLRTMQLRIERMAGYAAANLGDSGRAVARQMRLGADIIRTAGPMLRRMEKTLALVAGGAGAAQVERALAATDTGRTAAEPSRGALRSATPFTRAEHNRPRPRP</sequence>
<accession>A0A1J7BHB1</accession>
<evidence type="ECO:0000313" key="2">
    <source>
        <dbReference type="EMBL" id="OIV38079.1"/>
    </source>
</evidence>
<gene>
    <name evidence="2" type="ORF">BIV57_07660</name>
</gene>
<feature type="compositionally biased region" description="Basic and acidic residues" evidence="1">
    <location>
        <begin position="295"/>
        <end position="305"/>
    </location>
</feature>
<dbReference type="AlphaFoldDB" id="A0A1J7BHB1"/>
<evidence type="ECO:0000313" key="3">
    <source>
        <dbReference type="Proteomes" id="UP000243342"/>
    </source>
</evidence>
<evidence type="ECO:0000256" key="1">
    <source>
        <dbReference type="SAM" id="MobiDB-lite"/>
    </source>
</evidence>
<dbReference type="STRING" id="1428644.BIV57_07660"/>
<keyword evidence="3" id="KW-1185">Reference proteome</keyword>
<reference evidence="2 3" key="1">
    <citation type="submission" date="2016-10" db="EMBL/GenBank/DDBJ databases">
        <title>Genome sequence of Streptomyces gilvigriseus MUSC 26.</title>
        <authorList>
            <person name="Lee L.-H."/>
            <person name="Ser H.-L."/>
        </authorList>
    </citation>
    <scope>NUCLEOTIDE SEQUENCE [LARGE SCALE GENOMIC DNA]</scope>
    <source>
        <strain evidence="2 3">MUSC 26</strain>
    </source>
</reference>
<dbReference type="Proteomes" id="UP000243342">
    <property type="component" value="Unassembled WGS sequence"/>
</dbReference>
<feature type="region of interest" description="Disordered" evidence="1">
    <location>
        <begin position="273"/>
        <end position="305"/>
    </location>
</feature>
<comment type="caution">
    <text evidence="2">The sequence shown here is derived from an EMBL/GenBank/DDBJ whole genome shotgun (WGS) entry which is preliminary data.</text>
</comment>
<name>A0A1J7BHB1_9ACTN</name>
<dbReference type="EMBL" id="MLCF01000031">
    <property type="protein sequence ID" value="OIV38079.1"/>
    <property type="molecule type" value="Genomic_DNA"/>
</dbReference>
<organism evidence="2 3">
    <name type="scientific">Mangrovactinospora gilvigrisea</name>
    <dbReference type="NCBI Taxonomy" id="1428644"/>
    <lineage>
        <taxon>Bacteria</taxon>
        <taxon>Bacillati</taxon>
        <taxon>Actinomycetota</taxon>
        <taxon>Actinomycetes</taxon>
        <taxon>Kitasatosporales</taxon>
        <taxon>Streptomycetaceae</taxon>
        <taxon>Mangrovactinospora</taxon>
    </lineage>
</organism>